<comment type="subcellular location">
    <subcellularLocation>
        <location evidence="1">Cytoplasm</location>
    </subcellularLocation>
</comment>
<evidence type="ECO:0000256" key="8">
    <source>
        <dbReference type="ARBA" id="ARBA00023125"/>
    </source>
</evidence>
<keyword evidence="11" id="KW-0464">Manganese</keyword>
<dbReference type="Gene3D" id="1.10.60.10">
    <property type="entry name" value="Iron dependent repressor, metal binding and dimerisation domain"/>
    <property type="match status" value="1"/>
</dbReference>
<comment type="function">
    <text evidence="12">In the presence of manganese, represses expression of mntH and mntS. Up-regulates expression of mntP.</text>
</comment>
<dbReference type="InterPro" id="IPR036390">
    <property type="entry name" value="WH_DNA-bd_sf"/>
</dbReference>
<evidence type="ECO:0000256" key="9">
    <source>
        <dbReference type="ARBA" id="ARBA00023159"/>
    </source>
</evidence>
<evidence type="ECO:0000313" key="15">
    <source>
        <dbReference type="EMBL" id="NJC32811.1"/>
    </source>
</evidence>
<keyword evidence="8" id="KW-0238">DNA-binding</keyword>
<comment type="subunit">
    <text evidence="3">Homodimer.</text>
</comment>
<dbReference type="EMBL" id="JAATJE010000001">
    <property type="protein sequence ID" value="NJC32811.1"/>
    <property type="molecule type" value="Genomic_DNA"/>
</dbReference>
<proteinExistence type="inferred from homology"/>
<accession>A0ABX0XJ95</accession>
<keyword evidence="10" id="KW-0804">Transcription</keyword>
<keyword evidence="6" id="KW-0678">Repressor</keyword>
<evidence type="ECO:0000256" key="11">
    <source>
        <dbReference type="ARBA" id="ARBA00023211"/>
    </source>
</evidence>
<evidence type="ECO:0000259" key="14">
    <source>
        <dbReference type="PROSITE" id="PS50944"/>
    </source>
</evidence>
<name>A0ABX0XJ95_9SPHN</name>
<evidence type="ECO:0000256" key="6">
    <source>
        <dbReference type="ARBA" id="ARBA00022491"/>
    </source>
</evidence>
<comment type="caution">
    <text evidence="15">The sequence shown here is derived from an EMBL/GenBank/DDBJ whole genome shotgun (WGS) entry which is preliminary data.</text>
</comment>
<dbReference type="Pfam" id="PF02742">
    <property type="entry name" value="Fe_dep_repr_C"/>
    <property type="match status" value="1"/>
</dbReference>
<dbReference type="InterPro" id="IPR050536">
    <property type="entry name" value="DtxR_MntR_Metal-Reg"/>
</dbReference>
<comment type="similarity">
    <text evidence="2">Belongs to the DtxR/MntR family.</text>
</comment>
<dbReference type="RefSeq" id="WP_167952271.1">
    <property type="nucleotide sequence ID" value="NZ_JAATJE010000001.1"/>
</dbReference>
<evidence type="ECO:0000313" key="16">
    <source>
        <dbReference type="Proteomes" id="UP000734218"/>
    </source>
</evidence>
<keyword evidence="9" id="KW-0010">Activator</keyword>
<evidence type="ECO:0000256" key="7">
    <source>
        <dbReference type="ARBA" id="ARBA00023015"/>
    </source>
</evidence>
<dbReference type="InterPro" id="IPR036388">
    <property type="entry name" value="WH-like_DNA-bd_sf"/>
</dbReference>
<evidence type="ECO:0000256" key="4">
    <source>
        <dbReference type="ARBA" id="ARBA00022386"/>
    </source>
</evidence>
<dbReference type="PANTHER" id="PTHR33238">
    <property type="entry name" value="IRON (METAL) DEPENDENT REPRESSOR, DTXR FAMILY"/>
    <property type="match status" value="1"/>
</dbReference>
<keyword evidence="7" id="KW-0805">Transcription regulation</keyword>
<dbReference type="InterPro" id="IPR022687">
    <property type="entry name" value="HTH_DTXR"/>
</dbReference>
<dbReference type="SUPFAM" id="SSF46785">
    <property type="entry name" value="Winged helix' DNA-binding domain"/>
    <property type="match status" value="1"/>
</dbReference>
<dbReference type="NCBIfam" id="NF008273">
    <property type="entry name" value="PRK11050.1"/>
    <property type="match status" value="1"/>
</dbReference>
<evidence type="ECO:0000256" key="12">
    <source>
        <dbReference type="ARBA" id="ARBA00025185"/>
    </source>
</evidence>
<evidence type="ECO:0000256" key="2">
    <source>
        <dbReference type="ARBA" id="ARBA00007871"/>
    </source>
</evidence>
<evidence type="ECO:0000256" key="13">
    <source>
        <dbReference type="ARBA" id="ARBA00032593"/>
    </source>
</evidence>
<evidence type="ECO:0000256" key="1">
    <source>
        <dbReference type="ARBA" id="ARBA00004496"/>
    </source>
</evidence>
<evidence type="ECO:0000256" key="5">
    <source>
        <dbReference type="ARBA" id="ARBA00022490"/>
    </source>
</evidence>
<evidence type="ECO:0000256" key="3">
    <source>
        <dbReference type="ARBA" id="ARBA00011738"/>
    </source>
</evidence>
<keyword evidence="16" id="KW-1185">Reference proteome</keyword>
<dbReference type="PANTHER" id="PTHR33238:SF11">
    <property type="entry name" value="TRANSCRIPTIONAL REGULATOR MNTR"/>
    <property type="match status" value="1"/>
</dbReference>
<dbReference type="InterPro" id="IPR001367">
    <property type="entry name" value="Fe_dep_repressor"/>
</dbReference>
<organism evidence="15 16">
    <name type="scientific">Sphingomonas jejuensis</name>
    <dbReference type="NCBI Taxonomy" id="904715"/>
    <lineage>
        <taxon>Bacteria</taxon>
        <taxon>Pseudomonadati</taxon>
        <taxon>Pseudomonadota</taxon>
        <taxon>Alphaproteobacteria</taxon>
        <taxon>Sphingomonadales</taxon>
        <taxon>Sphingomonadaceae</taxon>
        <taxon>Sphingomonas</taxon>
    </lineage>
</organism>
<dbReference type="InterPro" id="IPR036421">
    <property type="entry name" value="Fe_dep_repressor_sf"/>
</dbReference>
<evidence type="ECO:0000256" key="10">
    <source>
        <dbReference type="ARBA" id="ARBA00023163"/>
    </source>
</evidence>
<keyword evidence="5" id="KW-0963">Cytoplasm</keyword>
<dbReference type="SMART" id="SM00529">
    <property type="entry name" value="HTH_DTXR"/>
    <property type="match status" value="1"/>
</dbReference>
<reference evidence="15 16" key="1">
    <citation type="submission" date="2020-03" db="EMBL/GenBank/DDBJ databases">
        <title>Genomic Encyclopedia of Type Strains, Phase IV (KMG-IV): sequencing the most valuable type-strain genomes for metagenomic binning, comparative biology and taxonomic classification.</title>
        <authorList>
            <person name="Goeker M."/>
        </authorList>
    </citation>
    <scope>NUCLEOTIDE SEQUENCE [LARGE SCALE GENOMIC DNA]</scope>
    <source>
        <strain evidence="15 16">DSM 27651</strain>
    </source>
</reference>
<dbReference type="InterPro" id="IPR022689">
    <property type="entry name" value="Iron_dep_repressor"/>
</dbReference>
<dbReference type="Proteomes" id="UP000734218">
    <property type="component" value="Unassembled WGS sequence"/>
</dbReference>
<dbReference type="Pfam" id="PF01325">
    <property type="entry name" value="Fe_dep_repress"/>
    <property type="match status" value="1"/>
</dbReference>
<dbReference type="SUPFAM" id="SSF47979">
    <property type="entry name" value="Iron-dependent repressor protein, dimerization domain"/>
    <property type="match status" value="1"/>
</dbReference>
<feature type="domain" description="HTH dtxR-type" evidence="14">
    <location>
        <begin position="17"/>
        <end position="78"/>
    </location>
</feature>
<gene>
    <name evidence="15" type="ORF">GGR88_000285</name>
</gene>
<protein>
    <recommendedName>
        <fullName evidence="4">Transcriptional regulator MntR</fullName>
    </recommendedName>
    <alternativeName>
        <fullName evidence="13">Manganese transport regulator</fullName>
    </alternativeName>
</protein>
<dbReference type="Gene3D" id="1.10.10.10">
    <property type="entry name" value="Winged helix-like DNA-binding domain superfamily/Winged helix DNA-binding domain"/>
    <property type="match status" value="1"/>
</dbReference>
<dbReference type="PROSITE" id="PS50944">
    <property type="entry name" value="HTH_DTXR"/>
    <property type="match status" value="1"/>
</dbReference>
<sequence length="139" mass="15240">MTARRAAAFRKTREAHVTEVAEDYVELIADLAAEFGEARLTDIAVNMAVTQATASKIVARLKREGLVDNRPYRSIFLTDAGRAMADEARRRHQIVFEFLRALGIDEATAEADSEGMEHHVSDQTLDALVALTGRLAGQG</sequence>